<evidence type="ECO:0000313" key="1">
    <source>
        <dbReference type="EMBL" id="KAF9647698.1"/>
    </source>
</evidence>
<dbReference type="EMBL" id="MU118028">
    <property type="protein sequence ID" value="KAF9647698.1"/>
    <property type="molecule type" value="Genomic_DNA"/>
</dbReference>
<keyword evidence="2" id="KW-1185">Reference proteome</keyword>
<organism evidence="1 2">
    <name type="scientific">Thelephora ganbajun</name>
    <name type="common">Ganba fungus</name>
    <dbReference type="NCBI Taxonomy" id="370292"/>
    <lineage>
        <taxon>Eukaryota</taxon>
        <taxon>Fungi</taxon>
        <taxon>Dikarya</taxon>
        <taxon>Basidiomycota</taxon>
        <taxon>Agaricomycotina</taxon>
        <taxon>Agaricomycetes</taxon>
        <taxon>Thelephorales</taxon>
        <taxon>Thelephoraceae</taxon>
        <taxon>Thelephora</taxon>
    </lineage>
</organism>
<accession>A0ACB6ZE80</accession>
<protein>
    <submittedName>
        <fullName evidence="1">Uncharacterized protein</fullName>
    </submittedName>
</protein>
<evidence type="ECO:0000313" key="2">
    <source>
        <dbReference type="Proteomes" id="UP000886501"/>
    </source>
</evidence>
<comment type="caution">
    <text evidence="1">The sequence shown here is derived from an EMBL/GenBank/DDBJ whole genome shotgun (WGS) entry which is preliminary data.</text>
</comment>
<reference evidence="1" key="2">
    <citation type="journal article" date="2020" name="Nat. Commun.">
        <title>Large-scale genome sequencing of mycorrhizal fungi provides insights into the early evolution of symbiotic traits.</title>
        <authorList>
            <person name="Miyauchi S."/>
            <person name="Kiss E."/>
            <person name="Kuo A."/>
            <person name="Drula E."/>
            <person name="Kohler A."/>
            <person name="Sanchez-Garcia M."/>
            <person name="Morin E."/>
            <person name="Andreopoulos B."/>
            <person name="Barry K.W."/>
            <person name="Bonito G."/>
            <person name="Buee M."/>
            <person name="Carver A."/>
            <person name="Chen C."/>
            <person name="Cichocki N."/>
            <person name="Clum A."/>
            <person name="Culley D."/>
            <person name="Crous P.W."/>
            <person name="Fauchery L."/>
            <person name="Girlanda M."/>
            <person name="Hayes R.D."/>
            <person name="Keri Z."/>
            <person name="LaButti K."/>
            <person name="Lipzen A."/>
            <person name="Lombard V."/>
            <person name="Magnuson J."/>
            <person name="Maillard F."/>
            <person name="Murat C."/>
            <person name="Nolan M."/>
            <person name="Ohm R.A."/>
            <person name="Pangilinan J."/>
            <person name="Pereira M.F."/>
            <person name="Perotto S."/>
            <person name="Peter M."/>
            <person name="Pfister S."/>
            <person name="Riley R."/>
            <person name="Sitrit Y."/>
            <person name="Stielow J.B."/>
            <person name="Szollosi G."/>
            <person name="Zifcakova L."/>
            <person name="Stursova M."/>
            <person name="Spatafora J.W."/>
            <person name="Tedersoo L."/>
            <person name="Vaario L.M."/>
            <person name="Yamada A."/>
            <person name="Yan M."/>
            <person name="Wang P."/>
            <person name="Xu J."/>
            <person name="Bruns T."/>
            <person name="Baldrian P."/>
            <person name="Vilgalys R."/>
            <person name="Dunand C."/>
            <person name="Henrissat B."/>
            <person name="Grigoriev I.V."/>
            <person name="Hibbett D."/>
            <person name="Nagy L.G."/>
            <person name="Martin F.M."/>
        </authorList>
    </citation>
    <scope>NUCLEOTIDE SEQUENCE</scope>
    <source>
        <strain evidence="1">P2</strain>
    </source>
</reference>
<reference evidence="1" key="1">
    <citation type="submission" date="2019-10" db="EMBL/GenBank/DDBJ databases">
        <authorList>
            <consortium name="DOE Joint Genome Institute"/>
            <person name="Kuo A."/>
            <person name="Miyauchi S."/>
            <person name="Kiss E."/>
            <person name="Drula E."/>
            <person name="Kohler A."/>
            <person name="Sanchez-Garcia M."/>
            <person name="Andreopoulos B."/>
            <person name="Barry K.W."/>
            <person name="Bonito G."/>
            <person name="Buee M."/>
            <person name="Carver A."/>
            <person name="Chen C."/>
            <person name="Cichocki N."/>
            <person name="Clum A."/>
            <person name="Culley D."/>
            <person name="Crous P.W."/>
            <person name="Fauchery L."/>
            <person name="Girlanda M."/>
            <person name="Hayes R."/>
            <person name="Keri Z."/>
            <person name="Labutti K."/>
            <person name="Lipzen A."/>
            <person name="Lombard V."/>
            <person name="Magnuson J."/>
            <person name="Maillard F."/>
            <person name="Morin E."/>
            <person name="Murat C."/>
            <person name="Nolan M."/>
            <person name="Ohm R."/>
            <person name="Pangilinan J."/>
            <person name="Pereira M."/>
            <person name="Perotto S."/>
            <person name="Peter M."/>
            <person name="Riley R."/>
            <person name="Sitrit Y."/>
            <person name="Stielow B."/>
            <person name="Szollosi G."/>
            <person name="Zifcakova L."/>
            <person name="Stursova M."/>
            <person name="Spatafora J.W."/>
            <person name="Tedersoo L."/>
            <person name="Vaario L.-M."/>
            <person name="Yamada A."/>
            <person name="Yan M."/>
            <person name="Wang P."/>
            <person name="Xu J."/>
            <person name="Bruns T."/>
            <person name="Baldrian P."/>
            <person name="Vilgalys R."/>
            <person name="Henrissat B."/>
            <person name="Grigoriev I.V."/>
            <person name="Hibbett D."/>
            <person name="Nagy L.G."/>
            <person name="Martin F.M."/>
        </authorList>
    </citation>
    <scope>NUCLEOTIDE SEQUENCE</scope>
    <source>
        <strain evidence="1">P2</strain>
    </source>
</reference>
<proteinExistence type="predicted"/>
<sequence length="504" mass="56215">MQYGTSGPPPSPSFPHHRLKNSEDHVPAYHERTREGKVIRVQDVAFLIFQAFLLYLYTDDIEFASFGSKTNRKTRAAEIVSLAPNCVPRPSPKSIYRLADKYGVPALKSIALREIKEALGQCDAIQETFGRFASHYPEMLRMHVENLASILTKVDSGEAQGQLNERLQAFVEGEIDHTSEAFSSLWRTLTSTAPPRSPKSIYVLENLLGIQPLCDSAFANIKNKLSLDNVVEEVLSWVTAGQEKVMGMQCELLIPNFKNPRTIGVVKENIGHISDRSFSRCGGALKLGLKKAFEQKRQPPGDLWQICLSLPRDTQNARRKLGINPHQSRFGRSAGSTKRETAGFCRGRDRPHLGSILVFVENPDLWGRRDRLNHIQQNTVAATAPPRSPKSIYVLENLLGIQPLCDSAFANIKNKLSLDNVVEEVLSWVTAGQEKVMGMQCELLIPNFKNPRTIGVVKENIGHISDRSFSRCGGALKLGLKKAFEQKRQPPGVLLRCSHTSCVR</sequence>
<dbReference type="Proteomes" id="UP000886501">
    <property type="component" value="Unassembled WGS sequence"/>
</dbReference>
<gene>
    <name evidence="1" type="ORF">BDM02DRAFT_3187774</name>
</gene>
<name>A0ACB6ZE80_THEGA</name>